<reference evidence="1" key="2">
    <citation type="submission" date="2020-07" db="EMBL/GenBank/DDBJ databases">
        <authorList>
            <person name="Pettersson B.M.F."/>
            <person name="Behra P.R.K."/>
            <person name="Ramesh M."/>
            <person name="Das S."/>
            <person name="Dasgupta S."/>
            <person name="Kirsebom L.A."/>
        </authorList>
    </citation>
    <scope>NUCLEOTIDE SEQUENCE</scope>
    <source>
        <strain evidence="1">CCUG 55640</strain>
    </source>
</reference>
<accession>A0AA41XNM7</accession>
<dbReference type="Proteomes" id="UP001141650">
    <property type="component" value="Unassembled WGS sequence"/>
</dbReference>
<organism evidence="1 4">
    <name type="scientific">Mycobacterium alsense</name>
    <dbReference type="NCBI Taxonomy" id="324058"/>
    <lineage>
        <taxon>Bacteria</taxon>
        <taxon>Bacillati</taxon>
        <taxon>Actinomycetota</taxon>
        <taxon>Actinomycetes</taxon>
        <taxon>Mycobacteriales</taxon>
        <taxon>Mycobacteriaceae</taxon>
        <taxon>Mycobacterium</taxon>
    </lineage>
</organism>
<dbReference type="EMBL" id="JACKVH010000012">
    <property type="protein sequence ID" value="MCV7379318.1"/>
    <property type="molecule type" value="Genomic_DNA"/>
</dbReference>
<proteinExistence type="predicted"/>
<name>A0AA41XNM7_9MYCO</name>
<reference evidence="2 3" key="1">
    <citation type="submission" date="2017-02" db="EMBL/GenBank/DDBJ databases">
        <title>The new phylogeny of genus Mycobacterium.</title>
        <authorList>
            <person name="Tortoli E."/>
            <person name="Trovato A."/>
            <person name="Cirillo D.M."/>
        </authorList>
    </citation>
    <scope>NUCLEOTIDE SEQUENCE [LARGE SCALE GENOMIC DNA]</scope>
    <source>
        <strain evidence="2 3">DSM 45230</strain>
    </source>
</reference>
<gene>
    <name evidence="2" type="ORF">BST11_05405</name>
    <name evidence="1" type="ORF">H7K38_11725</name>
</gene>
<reference evidence="1" key="3">
    <citation type="journal article" date="2022" name="BMC Genomics">
        <title>Comparative genome analysis of mycobacteria focusing on tRNA and non-coding RNA.</title>
        <authorList>
            <person name="Behra P.R.K."/>
            <person name="Pettersson B.M.F."/>
            <person name="Ramesh M."/>
            <person name="Das S."/>
            <person name="Dasgupta S."/>
            <person name="Kirsebom L.A."/>
        </authorList>
    </citation>
    <scope>NUCLEOTIDE SEQUENCE</scope>
    <source>
        <strain evidence="1">CCUG 55640</strain>
    </source>
</reference>
<evidence type="ECO:0000313" key="3">
    <source>
        <dbReference type="Proteomes" id="UP000192319"/>
    </source>
</evidence>
<dbReference type="EMBL" id="MVHD01000005">
    <property type="protein sequence ID" value="OQZ92468.1"/>
    <property type="molecule type" value="Genomic_DNA"/>
</dbReference>
<dbReference type="AlphaFoldDB" id="A0AA41XNM7"/>
<sequence length="96" mass="9985">MKVDPVALHAGSADMFNAAGEAAVGFVGHEEALAGAAPGWVGSSQLALAELAARWELRHDHHQLLVGGLGSHVAEAMVGYVTNEDDSARALRSVRE</sequence>
<comment type="caution">
    <text evidence="1">The sequence shown here is derived from an EMBL/GenBank/DDBJ whole genome shotgun (WGS) entry which is preliminary data.</text>
</comment>
<evidence type="ECO:0000313" key="2">
    <source>
        <dbReference type="EMBL" id="OQZ92468.1"/>
    </source>
</evidence>
<keyword evidence="3" id="KW-1185">Reference proteome</keyword>
<evidence type="ECO:0000313" key="1">
    <source>
        <dbReference type="EMBL" id="MCV7379318.1"/>
    </source>
</evidence>
<dbReference type="Proteomes" id="UP000192319">
    <property type="component" value="Unassembled WGS sequence"/>
</dbReference>
<protein>
    <submittedName>
        <fullName evidence="1">RNA 2'-phosphotransferase</fullName>
    </submittedName>
</protein>
<evidence type="ECO:0000313" key="4">
    <source>
        <dbReference type="Proteomes" id="UP001141650"/>
    </source>
</evidence>